<keyword evidence="1" id="KW-0285">Flavoprotein</keyword>
<dbReference type="AlphaFoldDB" id="A0A6M6JN54"/>
<evidence type="ECO:0000256" key="1">
    <source>
        <dbReference type="ARBA" id="ARBA00022630"/>
    </source>
</evidence>
<dbReference type="RefSeq" id="WP_172161354.1">
    <property type="nucleotide sequence ID" value="NZ_CP053564.1"/>
</dbReference>
<dbReference type="GO" id="GO:0016709">
    <property type="term" value="F:oxidoreductase activity, acting on paired donors, with incorporation or reduction of molecular oxygen, NAD(P)H as one donor, and incorporation of one atom of oxygen"/>
    <property type="evidence" value="ECO:0007669"/>
    <property type="project" value="UniProtKB-ARBA"/>
</dbReference>
<dbReference type="PANTHER" id="PTHR43098">
    <property type="entry name" value="L-ORNITHINE N(5)-MONOOXYGENASE-RELATED"/>
    <property type="match status" value="1"/>
</dbReference>
<dbReference type="SUPFAM" id="SSF51905">
    <property type="entry name" value="FAD/NAD(P)-binding domain"/>
    <property type="match status" value="2"/>
</dbReference>
<evidence type="ECO:0000256" key="3">
    <source>
        <dbReference type="ARBA" id="ARBA00022857"/>
    </source>
</evidence>
<sequence>MTVKTDHDCIIIGAGFAGLRALIETRRRGLTARLIEAGSDVGGTWHWNRYPGARTDSESWVYCFSFDEDLLQDWVWPQRYPDQPVMQSYLSHVADRFDLRRDIDLGTRVERARRDDATNTWTVETDAGNTLRCTYLIPAVGPLSAAYEPPFPGIESFRGERYLTARWPVEEVDFSGKRVAVIGTGATGVQLIPQVAQRASHLTVLQRTPNYVMPARNGPIDADQQKAIKADYPAIWEQVRGQVFGFPMNPAGRVFSDVDDDEARRVLEHGWEIGGFRFLFETFDDLLVDQRCNDVASEFVRDKIRAIVHDRETAELLAPKNHPLGSKRPPLGHHYYETYNRDNVSLVDISANSIEAITETGLRLADGSTHDADILIFATGFDAATGALTAIDIRGSDGRSLGEVWADGARTHLGIAVTGFPNMFVLGGPGFPFGNFPPTTEFAVEWTADAIDHLRTNGHDVMQADPDAMDAWSRKLQEIVDATVLGQGEAVHTWFLGANVPGKAHVPLFYLGGIPGYFAELRESADNGYSGFTFSRVAGADPEEVALRV</sequence>
<dbReference type="Proteomes" id="UP000505377">
    <property type="component" value="Chromosome"/>
</dbReference>
<reference evidence="5 6" key="1">
    <citation type="submission" date="2020-05" db="EMBL/GenBank/DDBJ databases">
        <authorList>
            <person name="Mo P."/>
        </authorList>
    </citation>
    <scope>NUCLEOTIDE SEQUENCE [LARGE SCALE GENOMIC DNA]</scope>
    <source>
        <strain evidence="5 6">Gen01</strain>
    </source>
</reference>
<dbReference type="EMBL" id="CP053564">
    <property type="protein sequence ID" value="QJY48052.1"/>
    <property type="molecule type" value="Genomic_DNA"/>
</dbReference>
<dbReference type="InterPro" id="IPR050775">
    <property type="entry name" value="FAD-binding_Monooxygenases"/>
</dbReference>
<evidence type="ECO:0000313" key="6">
    <source>
        <dbReference type="Proteomes" id="UP000505377"/>
    </source>
</evidence>
<gene>
    <name evidence="5" type="ORF">HOP40_21475</name>
</gene>
<keyword evidence="6" id="KW-1185">Reference proteome</keyword>
<protein>
    <submittedName>
        <fullName evidence="5">NAD(P)/FAD-dependent oxidoreductase</fullName>
    </submittedName>
</protein>
<evidence type="ECO:0000256" key="2">
    <source>
        <dbReference type="ARBA" id="ARBA00022827"/>
    </source>
</evidence>
<dbReference type="Pfam" id="PF13738">
    <property type="entry name" value="Pyr_redox_3"/>
    <property type="match status" value="1"/>
</dbReference>
<dbReference type="KEGG" id="pbro:HOP40_21475"/>
<keyword evidence="4" id="KW-0560">Oxidoreductase</keyword>
<evidence type="ECO:0000256" key="4">
    <source>
        <dbReference type="ARBA" id="ARBA00023002"/>
    </source>
</evidence>
<dbReference type="PANTHER" id="PTHR43098:SF5">
    <property type="entry name" value="DUAL-FUNCTIONAL MONOOXYGENASE_METHYLTRANSFERASE PSOF"/>
    <property type="match status" value="1"/>
</dbReference>
<evidence type="ECO:0000313" key="5">
    <source>
        <dbReference type="EMBL" id="QJY48052.1"/>
    </source>
</evidence>
<dbReference type="Gene3D" id="3.50.50.60">
    <property type="entry name" value="FAD/NAD(P)-binding domain"/>
    <property type="match status" value="2"/>
</dbReference>
<accession>A0A6M6JN54</accession>
<organism evidence="5 6">
    <name type="scientific">Pseudonocardia broussonetiae</name>
    <dbReference type="NCBI Taxonomy" id="2736640"/>
    <lineage>
        <taxon>Bacteria</taxon>
        <taxon>Bacillati</taxon>
        <taxon>Actinomycetota</taxon>
        <taxon>Actinomycetes</taxon>
        <taxon>Pseudonocardiales</taxon>
        <taxon>Pseudonocardiaceae</taxon>
        <taxon>Pseudonocardia</taxon>
    </lineage>
</organism>
<name>A0A6M6JN54_9PSEU</name>
<keyword evidence="3" id="KW-0521">NADP</keyword>
<proteinExistence type="predicted"/>
<dbReference type="PRINTS" id="PR00411">
    <property type="entry name" value="PNDRDTASEI"/>
</dbReference>
<dbReference type="InterPro" id="IPR036188">
    <property type="entry name" value="FAD/NAD-bd_sf"/>
</dbReference>
<keyword evidence="2" id="KW-0274">FAD</keyword>